<name>A0A8J5MZ32_HOMAM</name>
<organism evidence="1 2">
    <name type="scientific">Homarus americanus</name>
    <name type="common">American lobster</name>
    <dbReference type="NCBI Taxonomy" id="6706"/>
    <lineage>
        <taxon>Eukaryota</taxon>
        <taxon>Metazoa</taxon>
        <taxon>Ecdysozoa</taxon>
        <taxon>Arthropoda</taxon>
        <taxon>Crustacea</taxon>
        <taxon>Multicrustacea</taxon>
        <taxon>Malacostraca</taxon>
        <taxon>Eumalacostraca</taxon>
        <taxon>Eucarida</taxon>
        <taxon>Decapoda</taxon>
        <taxon>Pleocyemata</taxon>
        <taxon>Astacidea</taxon>
        <taxon>Nephropoidea</taxon>
        <taxon>Nephropidae</taxon>
        <taxon>Homarus</taxon>
    </lineage>
</organism>
<evidence type="ECO:0000313" key="1">
    <source>
        <dbReference type="EMBL" id="KAG7168634.1"/>
    </source>
</evidence>
<reference evidence="1" key="1">
    <citation type="journal article" date="2021" name="Sci. Adv.">
        <title>The American lobster genome reveals insights on longevity, neural, and immune adaptations.</title>
        <authorList>
            <person name="Polinski J.M."/>
            <person name="Zimin A.V."/>
            <person name="Clark K.F."/>
            <person name="Kohn A.B."/>
            <person name="Sadowski N."/>
            <person name="Timp W."/>
            <person name="Ptitsyn A."/>
            <person name="Khanna P."/>
            <person name="Romanova D.Y."/>
            <person name="Williams P."/>
            <person name="Greenwood S.J."/>
            <person name="Moroz L.L."/>
            <person name="Walt D.R."/>
            <person name="Bodnar A.G."/>
        </authorList>
    </citation>
    <scope>NUCLEOTIDE SEQUENCE</scope>
    <source>
        <strain evidence="1">GMGI-L3</strain>
    </source>
</reference>
<sequence length="100" mass="11497">MLEALLQCPAATSVLFQINDWSLALWMWRTRLERQGGSRLVSMPTLIFSGPSDFLVENRCRNFSSLQLFIVDVDFEPYIAHVECSKTLWSSSDNTYFSPN</sequence>
<dbReference type="Proteomes" id="UP000747542">
    <property type="component" value="Unassembled WGS sequence"/>
</dbReference>
<keyword evidence="2" id="KW-1185">Reference proteome</keyword>
<comment type="caution">
    <text evidence="1">The sequence shown here is derived from an EMBL/GenBank/DDBJ whole genome shotgun (WGS) entry which is preliminary data.</text>
</comment>
<evidence type="ECO:0000313" key="2">
    <source>
        <dbReference type="Proteomes" id="UP000747542"/>
    </source>
</evidence>
<accession>A0A8J5MZ32</accession>
<dbReference type="EMBL" id="JAHLQT010019830">
    <property type="protein sequence ID" value="KAG7168634.1"/>
    <property type="molecule type" value="Genomic_DNA"/>
</dbReference>
<protein>
    <submittedName>
        <fullName evidence="1">Uncharacterized protein</fullName>
    </submittedName>
</protein>
<proteinExistence type="predicted"/>
<gene>
    <name evidence="1" type="ORF">Hamer_G022901</name>
</gene>
<dbReference type="AlphaFoldDB" id="A0A8J5MZ32"/>